<dbReference type="RefSeq" id="WP_160851559.1">
    <property type="nucleotide sequence ID" value="NZ_WUWG01000001.1"/>
</dbReference>
<evidence type="ECO:0000256" key="1">
    <source>
        <dbReference type="ARBA" id="ARBA00005854"/>
    </source>
</evidence>
<evidence type="ECO:0000313" key="8">
    <source>
        <dbReference type="Proteomes" id="UP000436016"/>
    </source>
</evidence>
<dbReference type="CDD" id="cd12173">
    <property type="entry name" value="PGDH_4"/>
    <property type="match status" value="1"/>
</dbReference>
<organism evidence="7 8">
    <name type="scientific">Oceanomicrobium pacificus</name>
    <dbReference type="NCBI Taxonomy" id="2692916"/>
    <lineage>
        <taxon>Bacteria</taxon>
        <taxon>Pseudomonadati</taxon>
        <taxon>Pseudomonadota</taxon>
        <taxon>Alphaproteobacteria</taxon>
        <taxon>Rhodobacterales</taxon>
        <taxon>Paracoccaceae</taxon>
        <taxon>Oceanomicrobium</taxon>
    </lineage>
</organism>
<sequence>MGERPVIFSTHLLHPQVTAALEEIGRYRVAERPTPEAIARDSAGAQYIVVRAPIAPEIIARETGLRALVRHGAGLDMIPVDAATEAGIVVANVPGANAVTVAEHAIWSALALLRRYPQVHAGLRRDGWEAARRHSDAGRELAGRTIGIVGMGNIGRELARIAGQGFGMQVLSHTRSPDKVPDGVTACSLPDLLAASDVLVLACPLNDATRGLIGAAELAAMRPGSVLVNVSRGPVVVEEALLSALDSGHLAGAALDVFDRQPLPPDHPLLDRDTVILTPHMAGITEESMLRMGQGVVAEIRRLEAGERPDNLVNPDVWPRYAARRDVPKAQP</sequence>
<gene>
    <name evidence="7" type="ORF">GSH16_02590</name>
</gene>
<evidence type="ECO:0000259" key="5">
    <source>
        <dbReference type="Pfam" id="PF00389"/>
    </source>
</evidence>
<evidence type="ECO:0000313" key="7">
    <source>
        <dbReference type="EMBL" id="MXU64321.1"/>
    </source>
</evidence>
<dbReference type="InterPro" id="IPR006139">
    <property type="entry name" value="D-isomer_2_OHA_DH_cat_dom"/>
</dbReference>
<dbReference type="GO" id="GO:0016618">
    <property type="term" value="F:hydroxypyruvate reductase [NAD(P)H] activity"/>
    <property type="evidence" value="ECO:0007669"/>
    <property type="project" value="TreeGrafter"/>
</dbReference>
<comment type="similarity">
    <text evidence="1 4">Belongs to the D-isomer specific 2-hydroxyacid dehydrogenase family.</text>
</comment>
<dbReference type="Proteomes" id="UP000436016">
    <property type="component" value="Unassembled WGS sequence"/>
</dbReference>
<feature type="domain" description="D-isomer specific 2-hydroxyacid dehydrogenase NAD-binding" evidence="6">
    <location>
        <begin position="107"/>
        <end position="282"/>
    </location>
</feature>
<dbReference type="GO" id="GO:0030267">
    <property type="term" value="F:glyoxylate reductase (NADPH) activity"/>
    <property type="evidence" value="ECO:0007669"/>
    <property type="project" value="TreeGrafter"/>
</dbReference>
<dbReference type="PANTHER" id="PTHR10996:SF178">
    <property type="entry name" value="2-HYDROXYACID DEHYDROGENASE YGL185C-RELATED"/>
    <property type="match status" value="1"/>
</dbReference>
<dbReference type="InterPro" id="IPR029752">
    <property type="entry name" value="D-isomer_DH_CS1"/>
</dbReference>
<protein>
    <submittedName>
        <fullName evidence="7">Dehydrogenase</fullName>
    </submittedName>
</protein>
<keyword evidence="3" id="KW-0520">NAD</keyword>
<dbReference type="GO" id="GO:0005829">
    <property type="term" value="C:cytosol"/>
    <property type="evidence" value="ECO:0007669"/>
    <property type="project" value="TreeGrafter"/>
</dbReference>
<dbReference type="PANTHER" id="PTHR10996">
    <property type="entry name" value="2-HYDROXYACID DEHYDROGENASE-RELATED"/>
    <property type="match status" value="1"/>
</dbReference>
<dbReference type="SUPFAM" id="SSF51735">
    <property type="entry name" value="NAD(P)-binding Rossmann-fold domains"/>
    <property type="match status" value="1"/>
</dbReference>
<reference evidence="7 8" key="1">
    <citation type="submission" date="2019-12" db="EMBL/GenBank/DDBJ databases">
        <title>Strain KN286 was isolated from seawater, which was collected from Caroline Seamount in the tropical western Pacific.</title>
        <authorList>
            <person name="Wang Q."/>
        </authorList>
    </citation>
    <scope>NUCLEOTIDE SEQUENCE [LARGE SCALE GENOMIC DNA]</scope>
    <source>
        <strain evidence="7 8">KN286</strain>
    </source>
</reference>
<dbReference type="FunFam" id="3.40.50.720:FF:000203">
    <property type="entry name" value="D-3-phosphoglycerate dehydrogenase (SerA)"/>
    <property type="match status" value="1"/>
</dbReference>
<proteinExistence type="inferred from homology"/>
<dbReference type="InterPro" id="IPR050223">
    <property type="entry name" value="D-isomer_2-hydroxyacid_DH"/>
</dbReference>
<dbReference type="PROSITE" id="PS00065">
    <property type="entry name" value="D_2_HYDROXYACID_DH_1"/>
    <property type="match status" value="1"/>
</dbReference>
<dbReference type="GO" id="GO:0051287">
    <property type="term" value="F:NAD binding"/>
    <property type="evidence" value="ECO:0007669"/>
    <property type="project" value="InterPro"/>
</dbReference>
<dbReference type="InterPro" id="IPR029753">
    <property type="entry name" value="D-isomer_DH_CS"/>
</dbReference>
<dbReference type="PROSITE" id="PS00671">
    <property type="entry name" value="D_2_HYDROXYACID_DH_3"/>
    <property type="match status" value="1"/>
</dbReference>
<name>A0A6B0TZJ5_9RHOB</name>
<dbReference type="SUPFAM" id="SSF52283">
    <property type="entry name" value="Formate/glycerate dehydrogenase catalytic domain-like"/>
    <property type="match status" value="1"/>
</dbReference>
<comment type="caution">
    <text evidence="7">The sequence shown here is derived from an EMBL/GenBank/DDBJ whole genome shotgun (WGS) entry which is preliminary data.</text>
</comment>
<evidence type="ECO:0000256" key="4">
    <source>
        <dbReference type="RuleBase" id="RU003719"/>
    </source>
</evidence>
<dbReference type="Pfam" id="PF02826">
    <property type="entry name" value="2-Hacid_dh_C"/>
    <property type="match status" value="1"/>
</dbReference>
<feature type="domain" description="D-isomer specific 2-hydroxyacid dehydrogenase catalytic" evidence="5">
    <location>
        <begin position="11"/>
        <end position="314"/>
    </location>
</feature>
<dbReference type="InterPro" id="IPR006140">
    <property type="entry name" value="D-isomer_DH_NAD-bd"/>
</dbReference>
<evidence type="ECO:0000256" key="2">
    <source>
        <dbReference type="ARBA" id="ARBA00023002"/>
    </source>
</evidence>
<evidence type="ECO:0000256" key="3">
    <source>
        <dbReference type="ARBA" id="ARBA00023027"/>
    </source>
</evidence>
<dbReference type="Pfam" id="PF00389">
    <property type="entry name" value="2-Hacid_dh"/>
    <property type="match status" value="1"/>
</dbReference>
<accession>A0A6B0TZJ5</accession>
<dbReference type="EMBL" id="WUWG01000001">
    <property type="protein sequence ID" value="MXU64321.1"/>
    <property type="molecule type" value="Genomic_DNA"/>
</dbReference>
<keyword evidence="8" id="KW-1185">Reference proteome</keyword>
<dbReference type="Gene3D" id="3.40.50.720">
    <property type="entry name" value="NAD(P)-binding Rossmann-like Domain"/>
    <property type="match status" value="2"/>
</dbReference>
<evidence type="ECO:0000259" key="6">
    <source>
        <dbReference type="Pfam" id="PF02826"/>
    </source>
</evidence>
<dbReference type="AlphaFoldDB" id="A0A6B0TZJ5"/>
<keyword evidence="2 4" id="KW-0560">Oxidoreductase</keyword>
<dbReference type="InterPro" id="IPR036291">
    <property type="entry name" value="NAD(P)-bd_dom_sf"/>
</dbReference>